<dbReference type="Proteomes" id="UP000054324">
    <property type="component" value="Unassembled WGS sequence"/>
</dbReference>
<dbReference type="EMBL" id="KL596792">
    <property type="protein sequence ID" value="KER24950.1"/>
    <property type="molecule type" value="Genomic_DNA"/>
</dbReference>
<keyword evidence="3" id="KW-1185">Reference proteome</keyword>
<organism evidence="2 3">
    <name type="scientific">Opisthorchis viverrini</name>
    <name type="common">Southeast Asian liver fluke</name>
    <dbReference type="NCBI Taxonomy" id="6198"/>
    <lineage>
        <taxon>Eukaryota</taxon>
        <taxon>Metazoa</taxon>
        <taxon>Spiralia</taxon>
        <taxon>Lophotrochozoa</taxon>
        <taxon>Platyhelminthes</taxon>
        <taxon>Trematoda</taxon>
        <taxon>Digenea</taxon>
        <taxon>Opisthorchiida</taxon>
        <taxon>Opisthorchiata</taxon>
        <taxon>Opisthorchiidae</taxon>
        <taxon>Opisthorchis</taxon>
    </lineage>
</organism>
<evidence type="ECO:0000313" key="2">
    <source>
        <dbReference type="EMBL" id="KER24950.1"/>
    </source>
</evidence>
<sequence>MYLTASELQSNEVQTDIYQLPTYETPSQMPNEPHGGGYQQVSSQARILPPGRIPCGFHPQLVAATAEKSIPQNIGQKFGMLVSQASSRELIGRNSGPNSQSQPSIGQMLVANGASQRRQNFQVVTACTKYVLALYSVGRSSQKFTHGRLLSPDGSENADTQTSGAHCRGILCLGPGCCGQLGVKSMKVTTGIRKDKCHSNTDRSTSARDAKFKGHVGIGERGHGIKEQPVEPSDRITNRGQMSSPATSTYINTQVTLLNAQPPTHRYAHLRTDDVTSIGDETFATKLPSSANKPTTIYAT</sequence>
<dbReference type="AlphaFoldDB" id="A0A074ZNN9"/>
<proteinExistence type="predicted"/>
<dbReference type="KEGG" id="ovi:T265_07512"/>
<name>A0A074ZNN9_OPIVI</name>
<dbReference type="CTD" id="20321691"/>
<gene>
    <name evidence="2" type="ORF">T265_07512</name>
</gene>
<dbReference type="GeneID" id="20321691"/>
<accession>A0A074ZNN9</accession>
<evidence type="ECO:0000313" key="3">
    <source>
        <dbReference type="Proteomes" id="UP000054324"/>
    </source>
</evidence>
<dbReference type="RefSeq" id="XP_009171313.1">
    <property type="nucleotide sequence ID" value="XM_009173049.1"/>
</dbReference>
<protein>
    <submittedName>
        <fullName evidence="2">Uncharacterized protein</fullName>
    </submittedName>
</protein>
<feature type="region of interest" description="Disordered" evidence="1">
    <location>
        <begin position="217"/>
        <end position="246"/>
    </location>
</feature>
<reference evidence="2 3" key="1">
    <citation type="submission" date="2013-11" db="EMBL/GenBank/DDBJ databases">
        <title>Opisthorchis viverrini - life in the bile duct.</title>
        <authorList>
            <person name="Young N.D."/>
            <person name="Nagarajan N."/>
            <person name="Lin S.J."/>
            <person name="Korhonen P.K."/>
            <person name="Jex A.R."/>
            <person name="Hall R.S."/>
            <person name="Safavi-Hemami H."/>
            <person name="Kaewkong W."/>
            <person name="Bertrand D."/>
            <person name="Gao S."/>
            <person name="Seet Q."/>
            <person name="Wongkham S."/>
            <person name="Teh B.T."/>
            <person name="Wongkham C."/>
            <person name="Intapan P.M."/>
            <person name="Maleewong W."/>
            <person name="Yang X."/>
            <person name="Hu M."/>
            <person name="Wang Z."/>
            <person name="Hofmann A."/>
            <person name="Sternberg P.W."/>
            <person name="Tan P."/>
            <person name="Wang J."/>
            <person name="Gasser R.B."/>
        </authorList>
    </citation>
    <scope>NUCLEOTIDE SEQUENCE [LARGE SCALE GENOMIC DNA]</scope>
</reference>
<evidence type="ECO:0000256" key="1">
    <source>
        <dbReference type="SAM" id="MobiDB-lite"/>
    </source>
</evidence>
<feature type="compositionally biased region" description="Basic and acidic residues" evidence="1">
    <location>
        <begin position="217"/>
        <end position="237"/>
    </location>
</feature>